<comment type="caution">
    <text evidence="9">The sequence shown here is derived from an EMBL/GenBank/DDBJ whole genome shotgun (WGS) entry which is preliminary data.</text>
</comment>
<dbReference type="PROSITE" id="PS51677">
    <property type="entry name" value="NODB"/>
    <property type="match status" value="1"/>
</dbReference>
<accession>A0A840Z1Q3</accession>
<comment type="function">
    <text evidence="1">Is involved in generating a small heat-stable compound (Nod), an acylated oligomer of N-acetylglucosamine, that stimulates mitosis in various plant protoplasts.</text>
</comment>
<dbReference type="Pfam" id="PF01522">
    <property type="entry name" value="Polysacc_deac_1"/>
    <property type="match status" value="1"/>
</dbReference>
<dbReference type="Gene3D" id="3.20.20.370">
    <property type="entry name" value="Glycoside hydrolase/deacetylase"/>
    <property type="match status" value="1"/>
</dbReference>
<dbReference type="PANTHER" id="PTHR10587:SF133">
    <property type="entry name" value="CHITIN DEACETYLASE 1-RELATED"/>
    <property type="match status" value="1"/>
</dbReference>
<comment type="similarity">
    <text evidence="2">Belongs to the polysaccharide deacetylase family.</text>
</comment>
<organism evidence="9 10">
    <name type="scientific">Stakelama sediminis</name>
    <dbReference type="NCBI Taxonomy" id="463200"/>
    <lineage>
        <taxon>Bacteria</taxon>
        <taxon>Pseudomonadati</taxon>
        <taxon>Pseudomonadota</taxon>
        <taxon>Alphaproteobacteria</taxon>
        <taxon>Sphingomonadales</taxon>
        <taxon>Sphingomonadaceae</taxon>
        <taxon>Stakelama</taxon>
    </lineage>
</organism>
<feature type="domain" description="NodB homology" evidence="8">
    <location>
        <begin position="37"/>
        <end position="263"/>
    </location>
</feature>
<sequence>MLKFACAGIAALSLLGVSQMASGQTPPNAPAPASPAPRIALTFDDMPAHGPLPPGVTRLDVVHEIIAALKKYHAPAFGFMNGGFGADNPQSPRVLAAWRAAGHPIGNHTYNHLNLNEKGVAAFEAQMEKNVPILKKLMKGHDWRWLRFPYLAEGKTPQQRDSLRHYLGQHGYRIAAVTMSFGDYGWNVPYARCMEKGNHQAVGQLEASYLGAAREQALKERKLSHELYGRDIPYVLLMHLGAFDAHMLPRLLKLYHSMGFTFISLPKAESDPFYKTATDMSLPGPSPSLEAAARARNIAVPPTKIGLPDANMCG</sequence>
<gene>
    <name evidence="9" type="ORF">FHR23_002655</name>
</gene>
<evidence type="ECO:0000256" key="1">
    <source>
        <dbReference type="ARBA" id="ARBA00003236"/>
    </source>
</evidence>
<keyword evidence="7" id="KW-0732">Signal</keyword>
<dbReference type="InterPro" id="IPR002509">
    <property type="entry name" value="NODB_dom"/>
</dbReference>
<dbReference type="GO" id="GO:0046872">
    <property type="term" value="F:metal ion binding"/>
    <property type="evidence" value="ECO:0007669"/>
    <property type="project" value="UniProtKB-KW"/>
</dbReference>
<keyword evidence="4" id="KW-0479">Metal-binding</keyword>
<dbReference type="RefSeq" id="WP_246359880.1">
    <property type="nucleotide sequence ID" value="NZ_BAABIF010000030.1"/>
</dbReference>
<proteinExistence type="inferred from homology"/>
<dbReference type="GO" id="GO:0005975">
    <property type="term" value="P:carbohydrate metabolic process"/>
    <property type="evidence" value="ECO:0007669"/>
    <property type="project" value="InterPro"/>
</dbReference>
<evidence type="ECO:0000256" key="6">
    <source>
        <dbReference type="ARBA" id="ARBA00032976"/>
    </source>
</evidence>
<dbReference type="Proteomes" id="UP000554342">
    <property type="component" value="Unassembled WGS sequence"/>
</dbReference>
<dbReference type="CDD" id="cd10960">
    <property type="entry name" value="CE4_NodB_like_1"/>
    <property type="match status" value="1"/>
</dbReference>
<keyword evidence="10" id="KW-1185">Reference proteome</keyword>
<dbReference type="GO" id="GO:0016020">
    <property type="term" value="C:membrane"/>
    <property type="evidence" value="ECO:0007669"/>
    <property type="project" value="TreeGrafter"/>
</dbReference>
<dbReference type="InterPro" id="IPR011330">
    <property type="entry name" value="Glyco_hydro/deAcase_b/a-brl"/>
</dbReference>
<dbReference type="AlphaFoldDB" id="A0A840Z1Q3"/>
<feature type="signal peptide" evidence="7">
    <location>
        <begin position="1"/>
        <end position="23"/>
    </location>
</feature>
<evidence type="ECO:0000256" key="2">
    <source>
        <dbReference type="ARBA" id="ARBA00010973"/>
    </source>
</evidence>
<keyword evidence="5" id="KW-0378">Hydrolase</keyword>
<reference evidence="9 10" key="1">
    <citation type="submission" date="2020-08" db="EMBL/GenBank/DDBJ databases">
        <title>Genomic Encyclopedia of Type Strains, Phase IV (KMG-IV): sequencing the most valuable type-strain genomes for metagenomic binning, comparative biology and taxonomic classification.</title>
        <authorList>
            <person name="Goeker M."/>
        </authorList>
    </citation>
    <scope>NUCLEOTIDE SEQUENCE [LARGE SCALE GENOMIC DNA]</scope>
    <source>
        <strain evidence="9 10">DSM 27203</strain>
    </source>
</reference>
<evidence type="ECO:0000256" key="7">
    <source>
        <dbReference type="SAM" id="SignalP"/>
    </source>
</evidence>
<evidence type="ECO:0000256" key="3">
    <source>
        <dbReference type="ARBA" id="ARBA00020071"/>
    </source>
</evidence>
<feature type="chain" id="PRO_5032887433" description="Chitooligosaccharide deacetylase" evidence="7">
    <location>
        <begin position="24"/>
        <end position="314"/>
    </location>
</feature>
<evidence type="ECO:0000313" key="10">
    <source>
        <dbReference type="Proteomes" id="UP000554342"/>
    </source>
</evidence>
<evidence type="ECO:0000259" key="8">
    <source>
        <dbReference type="PROSITE" id="PS51677"/>
    </source>
</evidence>
<dbReference type="GO" id="GO:0016810">
    <property type="term" value="F:hydrolase activity, acting on carbon-nitrogen (but not peptide) bonds"/>
    <property type="evidence" value="ECO:0007669"/>
    <property type="project" value="InterPro"/>
</dbReference>
<evidence type="ECO:0000313" key="9">
    <source>
        <dbReference type="EMBL" id="MBB5719707.1"/>
    </source>
</evidence>
<dbReference type="InterPro" id="IPR050248">
    <property type="entry name" value="Polysacc_deacetylase_ArnD"/>
</dbReference>
<name>A0A840Z1Q3_9SPHN</name>
<evidence type="ECO:0000256" key="5">
    <source>
        <dbReference type="ARBA" id="ARBA00022801"/>
    </source>
</evidence>
<evidence type="ECO:0000256" key="4">
    <source>
        <dbReference type="ARBA" id="ARBA00022723"/>
    </source>
</evidence>
<protein>
    <recommendedName>
        <fullName evidence="3">Chitooligosaccharide deacetylase</fullName>
    </recommendedName>
    <alternativeName>
        <fullName evidence="6">Nodulation protein B</fullName>
    </alternativeName>
</protein>
<dbReference type="SUPFAM" id="SSF88713">
    <property type="entry name" value="Glycoside hydrolase/deacetylase"/>
    <property type="match status" value="1"/>
</dbReference>
<dbReference type="PANTHER" id="PTHR10587">
    <property type="entry name" value="GLYCOSYL TRANSFERASE-RELATED"/>
    <property type="match status" value="1"/>
</dbReference>
<dbReference type="EMBL" id="JACIJI010000005">
    <property type="protein sequence ID" value="MBB5719707.1"/>
    <property type="molecule type" value="Genomic_DNA"/>
</dbReference>